<feature type="coiled-coil region" evidence="1">
    <location>
        <begin position="34"/>
        <end position="98"/>
    </location>
</feature>
<sequence length="153" mass="18244">MQQQEIESTALEIFNRIKGSQEQNLDIYIKEAVSKNSNKNEKDKEEEIRMLRKKVKEMMEENKKKEAEIEEMKKIDELEDLKDVNELIYNEYEIASKEEREKVAQKIIFLAESIKDNEFLAKNTLDTFNLYREKMISRCIKEEELGTKVKNLS</sequence>
<name>A0A1C0A780_9FIRM</name>
<reference evidence="3" key="1">
    <citation type="submission" date="2016-07" db="EMBL/GenBank/DDBJ databases">
        <authorList>
            <person name="Florea S."/>
            <person name="Webb J.S."/>
            <person name="Jaromczyk J."/>
            <person name="Schardl C.L."/>
        </authorList>
    </citation>
    <scope>NUCLEOTIDE SEQUENCE [LARGE SCALE GENOMIC DNA]</scope>
    <source>
        <strain evidence="3">Z6</strain>
    </source>
</reference>
<gene>
    <name evidence="2" type="ORF">U472_08565</name>
</gene>
<dbReference type="Proteomes" id="UP000093514">
    <property type="component" value="Unassembled WGS sequence"/>
</dbReference>
<evidence type="ECO:0000313" key="2">
    <source>
        <dbReference type="EMBL" id="OCL26061.1"/>
    </source>
</evidence>
<accession>A0A1C0A780</accession>
<reference evidence="2 3" key="2">
    <citation type="submission" date="2016-08" db="EMBL/GenBank/DDBJ databases">
        <title>Orenia metallireducens sp. nov. strain Z6, a Novel Metal-reducing Firmicute from the Deep Subsurface.</title>
        <authorList>
            <person name="Maxim B.I."/>
            <person name="Kenneth K."/>
            <person name="Flynn T.M."/>
            <person name="Oloughlin E.J."/>
            <person name="Locke R.A."/>
            <person name="Weber J.R."/>
            <person name="Egan S.M."/>
            <person name="Mackie R.I."/>
            <person name="Cann I.K."/>
        </authorList>
    </citation>
    <scope>NUCLEOTIDE SEQUENCE [LARGE SCALE GENOMIC DNA]</scope>
    <source>
        <strain evidence="2 3">Z6</strain>
    </source>
</reference>
<protein>
    <submittedName>
        <fullName evidence="2">Uncharacterized protein</fullName>
    </submittedName>
</protein>
<evidence type="ECO:0000256" key="1">
    <source>
        <dbReference type="SAM" id="Coils"/>
    </source>
</evidence>
<keyword evidence="3" id="KW-1185">Reference proteome</keyword>
<comment type="caution">
    <text evidence="2">The sequence shown here is derived from an EMBL/GenBank/DDBJ whole genome shotgun (WGS) entry which is preliminary data.</text>
</comment>
<dbReference type="EMBL" id="LWDV01000009">
    <property type="protein sequence ID" value="OCL26061.1"/>
    <property type="molecule type" value="Genomic_DNA"/>
</dbReference>
<dbReference type="AlphaFoldDB" id="A0A1C0A780"/>
<dbReference type="OrthoDB" id="9952215at2"/>
<dbReference type="RefSeq" id="WP_068717503.1">
    <property type="nucleotide sequence ID" value="NZ_LWDV01000009.1"/>
</dbReference>
<proteinExistence type="predicted"/>
<evidence type="ECO:0000313" key="3">
    <source>
        <dbReference type="Proteomes" id="UP000093514"/>
    </source>
</evidence>
<keyword evidence="1" id="KW-0175">Coiled coil</keyword>
<organism evidence="2 3">
    <name type="scientific">Orenia metallireducens</name>
    <dbReference type="NCBI Taxonomy" id="1413210"/>
    <lineage>
        <taxon>Bacteria</taxon>
        <taxon>Bacillati</taxon>
        <taxon>Bacillota</taxon>
        <taxon>Clostridia</taxon>
        <taxon>Halanaerobiales</taxon>
        <taxon>Halobacteroidaceae</taxon>
        <taxon>Orenia</taxon>
    </lineage>
</organism>